<keyword evidence="5" id="KW-0963">Cytoplasm</keyword>
<feature type="compositionally biased region" description="Polar residues" evidence="9">
    <location>
        <begin position="539"/>
        <end position="552"/>
    </location>
</feature>
<reference evidence="10 11" key="1">
    <citation type="journal article" date="2020" name="Mol. Biol. Evol.">
        <title>Interspecific Gene Flow and the Evolution of Specialization in Black and White Rhinoceros.</title>
        <authorList>
            <person name="Moodley Y."/>
            <person name="Westbury M.V."/>
            <person name="Russo I.M."/>
            <person name="Gopalakrishnan S."/>
            <person name="Rakotoarivelo A."/>
            <person name="Olsen R.A."/>
            <person name="Prost S."/>
            <person name="Tunstall T."/>
            <person name="Ryder O.A."/>
            <person name="Dalen L."/>
            <person name="Bruford M.W."/>
        </authorList>
    </citation>
    <scope>NUCLEOTIDE SEQUENCE [LARGE SCALE GENOMIC DNA]</scope>
    <source>
        <strain evidence="10">SBR-YM</strain>
        <tissue evidence="10">Skin</tissue>
    </source>
</reference>
<evidence type="ECO:0000256" key="2">
    <source>
        <dbReference type="ARBA" id="ARBA00004202"/>
    </source>
</evidence>
<dbReference type="GO" id="GO:0007186">
    <property type="term" value="P:G protein-coupled receptor signaling pathway"/>
    <property type="evidence" value="ECO:0007669"/>
    <property type="project" value="TreeGrafter"/>
</dbReference>
<dbReference type="GO" id="GO:0005634">
    <property type="term" value="C:nucleus"/>
    <property type="evidence" value="ECO:0007669"/>
    <property type="project" value="UniProtKB-SubCell"/>
</dbReference>
<dbReference type="GO" id="GO:0005737">
    <property type="term" value="C:cytoplasm"/>
    <property type="evidence" value="ECO:0007669"/>
    <property type="project" value="UniProtKB-SubCell"/>
</dbReference>
<sequence length="851" mass="93053">MAGRGTVVQRLSLGEGDQARQPSPEGPERMWDAEGKAGAAETCHLTGAEAEQIGRRVPGTPTAGGHLGPREGNSDRNQEQLDSRGPSRLGGLGSPPRVLCRQSLKSEALPGGSSQGISYQRLVRAEQGLPIRSHRSSTVTVLLLNPVEVQAEFLAVANKLSTPGHSPHSAYITLLLHAFQATFGAHCDLPGLHCRLQSKTLAELEDIFTGTAEAQELASGIRDAAEARQWLRTKLQAVAEKAGFPGVLDTAKPGKLRTIPIPVARCYTYSWNQDSFDILQEILLKEQELLQPGILGDEEEEEEEEEEDLETDGHCAERDSVLSTSSAASQDSTLSLALSQASGPTLSRRLLTSFVSGLSDGMDSGYVEDGEESSSEWPKRPGSQECRGHRRPGRKFTRIYKLFKSTSQLVLRRDSRSLEGGSLTTPPLRRAGSLCSPLDSPALPPTRAQRSRSLPQPKLSTQLPSWTLAPASRPQRRRPFLSGDEDPKASTLRVVVFGSDRISGKVARAYSNLRRLENNHPLLTRFFKLQFFYVPVKRSQGTSSSTCPAPRSQTPPLPTDSPRHPSPAEQGTAPWEESTNDISHYLGMLDPWYERNVLGLMHLPPEQSLKADSRPLEGSPAQLPILADMLLYYCRFAARPVLLQVYQTELTFITGEKTTEIFIHSLELGHSAATRAIKASGPGSKRLGIDGDREAIPLTLQIIYSKGAISGRSRWSNMEKVCTSVNLHKACRKQEELDSSMEALTLNLTEVVKRQNSKSKKGFNQISTSQIKVDKVQIIGSNSCPFAVCLDQDERKILQSVVRCEVSPCYKPEKSSLCSPTQRPPYPPAQAAPDICSLLCLPIMTFSGALP</sequence>
<evidence type="ECO:0000313" key="11">
    <source>
        <dbReference type="Proteomes" id="UP000551758"/>
    </source>
</evidence>
<dbReference type="Pfam" id="PF10486">
    <property type="entry name" value="PI3K_1B_p101"/>
    <property type="match status" value="1"/>
</dbReference>
<dbReference type="GO" id="GO:0005886">
    <property type="term" value="C:plasma membrane"/>
    <property type="evidence" value="ECO:0007669"/>
    <property type="project" value="UniProtKB-SubCell"/>
</dbReference>
<keyword evidence="6" id="KW-0472">Membrane</keyword>
<dbReference type="PANTHER" id="PTHR15593:SF2">
    <property type="entry name" value="PHOSPHOINOSITIDE 3-KINASE REGULATORY SUBUNIT 5"/>
    <property type="match status" value="1"/>
</dbReference>
<evidence type="ECO:0000256" key="3">
    <source>
        <dbReference type="ARBA" id="ARBA00004496"/>
    </source>
</evidence>
<evidence type="ECO:0000313" key="10">
    <source>
        <dbReference type="EMBL" id="KAF5911882.1"/>
    </source>
</evidence>
<keyword evidence="11" id="KW-1185">Reference proteome</keyword>
<dbReference type="AlphaFoldDB" id="A0A7J7E7U9"/>
<evidence type="ECO:0000256" key="5">
    <source>
        <dbReference type="ARBA" id="ARBA00022490"/>
    </source>
</evidence>
<dbReference type="GO" id="GO:0046935">
    <property type="term" value="F:1-phosphatidylinositol-3-kinase regulator activity"/>
    <property type="evidence" value="ECO:0007669"/>
    <property type="project" value="InterPro"/>
</dbReference>
<evidence type="ECO:0000256" key="8">
    <source>
        <dbReference type="ARBA" id="ARBA00040195"/>
    </source>
</evidence>
<feature type="compositionally biased region" description="Acidic residues" evidence="9">
    <location>
        <begin position="296"/>
        <end position="310"/>
    </location>
</feature>
<protein>
    <recommendedName>
        <fullName evidence="8">Phosphoinositide 3-kinase regulatory subunit 5</fullName>
    </recommendedName>
</protein>
<feature type="compositionally biased region" description="Basic and acidic residues" evidence="9">
    <location>
        <begin position="68"/>
        <end position="82"/>
    </location>
</feature>
<evidence type="ECO:0000256" key="6">
    <source>
        <dbReference type="ARBA" id="ARBA00023136"/>
    </source>
</evidence>
<feature type="region of interest" description="Disordered" evidence="9">
    <location>
        <begin position="361"/>
        <end position="391"/>
    </location>
</feature>
<accession>A0A7J7E7U9</accession>
<evidence type="ECO:0000256" key="7">
    <source>
        <dbReference type="ARBA" id="ARBA00023242"/>
    </source>
</evidence>
<dbReference type="EMBL" id="JACDTQ010003894">
    <property type="protein sequence ID" value="KAF5911882.1"/>
    <property type="molecule type" value="Genomic_DNA"/>
</dbReference>
<evidence type="ECO:0000256" key="1">
    <source>
        <dbReference type="ARBA" id="ARBA00004123"/>
    </source>
</evidence>
<gene>
    <name evidence="10" type="ORF">HPG69_015860</name>
</gene>
<feature type="region of interest" description="Disordered" evidence="9">
    <location>
        <begin position="539"/>
        <end position="576"/>
    </location>
</feature>
<name>A0A7J7E7U9_DICBM</name>
<feature type="region of interest" description="Disordered" evidence="9">
    <location>
        <begin position="417"/>
        <end position="485"/>
    </location>
</feature>
<dbReference type="Proteomes" id="UP000551758">
    <property type="component" value="Unassembled WGS sequence"/>
</dbReference>
<keyword evidence="4" id="KW-1003">Cell membrane</keyword>
<dbReference type="InterPro" id="IPR019522">
    <property type="entry name" value="PIK3R5/6"/>
</dbReference>
<dbReference type="GO" id="GO:0005944">
    <property type="term" value="C:phosphatidylinositol 3-kinase complex, class IB"/>
    <property type="evidence" value="ECO:0007669"/>
    <property type="project" value="InterPro"/>
</dbReference>
<evidence type="ECO:0000256" key="4">
    <source>
        <dbReference type="ARBA" id="ARBA00022475"/>
    </source>
</evidence>
<feature type="compositionally biased region" description="Polar residues" evidence="9">
    <location>
        <begin position="451"/>
        <end position="465"/>
    </location>
</feature>
<feature type="compositionally biased region" description="Basic and acidic residues" evidence="9">
    <location>
        <begin position="26"/>
        <end position="35"/>
    </location>
</feature>
<feature type="region of interest" description="Disordered" evidence="9">
    <location>
        <begin position="1"/>
        <end position="97"/>
    </location>
</feature>
<comment type="subcellular location">
    <subcellularLocation>
        <location evidence="2">Cell membrane</location>
        <topology evidence="2">Peripheral membrane protein</topology>
    </subcellularLocation>
    <subcellularLocation>
        <location evidence="3">Cytoplasm</location>
    </subcellularLocation>
    <subcellularLocation>
        <location evidence="1">Nucleus</location>
    </subcellularLocation>
</comment>
<dbReference type="PANTHER" id="PTHR15593">
    <property type="entry name" value="PHOSPHATIDYLINOSITOL 3-KINASE REGULATORY SUBUNIT"/>
    <property type="match status" value="1"/>
</dbReference>
<comment type="caution">
    <text evidence="10">The sequence shown here is derived from an EMBL/GenBank/DDBJ whole genome shotgun (WGS) entry which is preliminary data.</text>
</comment>
<evidence type="ECO:0000256" key="9">
    <source>
        <dbReference type="SAM" id="MobiDB-lite"/>
    </source>
</evidence>
<organism evidence="10 11">
    <name type="scientific">Diceros bicornis minor</name>
    <name type="common">South-central black rhinoceros</name>
    <dbReference type="NCBI Taxonomy" id="77932"/>
    <lineage>
        <taxon>Eukaryota</taxon>
        <taxon>Metazoa</taxon>
        <taxon>Chordata</taxon>
        <taxon>Craniata</taxon>
        <taxon>Vertebrata</taxon>
        <taxon>Euteleostomi</taxon>
        <taxon>Mammalia</taxon>
        <taxon>Eutheria</taxon>
        <taxon>Laurasiatheria</taxon>
        <taxon>Perissodactyla</taxon>
        <taxon>Rhinocerotidae</taxon>
        <taxon>Diceros</taxon>
    </lineage>
</organism>
<feature type="region of interest" description="Disordered" evidence="9">
    <location>
        <begin position="296"/>
        <end position="327"/>
    </location>
</feature>
<keyword evidence="7" id="KW-0539">Nucleus</keyword>
<feature type="compositionally biased region" description="Basic and acidic residues" evidence="9">
    <location>
        <begin position="311"/>
        <end position="320"/>
    </location>
</feature>
<proteinExistence type="predicted"/>